<accession>A0A6M8NN21</accession>
<dbReference type="SFLD" id="SFLDG01129">
    <property type="entry name" value="C1.5:_HAD__Beta-PGM__Phosphata"/>
    <property type="match status" value="1"/>
</dbReference>
<dbReference type="EMBL" id="NXII01000025">
    <property type="protein sequence ID" value="RXI37582.1"/>
    <property type="molecule type" value="Genomic_DNA"/>
</dbReference>
<dbReference type="InterPro" id="IPR023214">
    <property type="entry name" value="HAD_sf"/>
</dbReference>
<comment type="pathway">
    <text evidence="2">Organic acid metabolism; glycolate biosynthesis; glycolate from 2-phosphoglycolate: step 1/1.</text>
</comment>
<evidence type="ECO:0000256" key="4">
    <source>
        <dbReference type="ARBA" id="ARBA00013078"/>
    </source>
</evidence>
<dbReference type="Gene3D" id="1.10.150.240">
    <property type="entry name" value="Putative phosphatase, domain 2"/>
    <property type="match status" value="1"/>
</dbReference>
<sequence>MIKTIFWDFDGVILNSLPIRDYGFKKIFQDFDKELVDKLLEYHTLNGGLSRYVKIRYFYNTLLEQDVSDEKVQELADKFSTIMKKELTNKKYLITETVKFIEENYKNYNFHIVSGSDEKELNYLCKELGLTKYFKTIEGSPTPKNDLVKNILEDYSYNPKESVLIGDSINDYEAANINGMTFYGYNNKDLKEFDRYIEDFNSLLLQ</sequence>
<dbReference type="GO" id="GO:0005829">
    <property type="term" value="C:cytosol"/>
    <property type="evidence" value="ECO:0007669"/>
    <property type="project" value="TreeGrafter"/>
</dbReference>
<gene>
    <name evidence="5" type="ORF">CP963_12260</name>
</gene>
<comment type="similarity">
    <text evidence="3">Belongs to the HAD-like hydrolase superfamily. CbbY/CbbZ/Gph/YieH family.</text>
</comment>
<reference evidence="5 6" key="1">
    <citation type="submission" date="2017-09" db="EMBL/GenBank/DDBJ databases">
        <title>Genomics of the genus Arcobacter.</title>
        <authorList>
            <person name="Perez-Cataluna A."/>
            <person name="Figueras M.J."/>
            <person name="Salas-Masso N."/>
        </authorList>
    </citation>
    <scope>NUCLEOTIDE SEQUENCE [LARGE SCALE GENOMIC DNA]</scope>
    <source>
        <strain evidence="5 6">CECT 7834</strain>
    </source>
</reference>
<evidence type="ECO:0000256" key="2">
    <source>
        <dbReference type="ARBA" id="ARBA00004818"/>
    </source>
</evidence>
<evidence type="ECO:0000256" key="3">
    <source>
        <dbReference type="ARBA" id="ARBA00006171"/>
    </source>
</evidence>
<dbReference type="InterPro" id="IPR023198">
    <property type="entry name" value="PGP-like_dom2"/>
</dbReference>
<comment type="catalytic activity">
    <reaction evidence="1">
        <text>2-phosphoglycolate + H2O = glycolate + phosphate</text>
        <dbReference type="Rhea" id="RHEA:14369"/>
        <dbReference type="ChEBI" id="CHEBI:15377"/>
        <dbReference type="ChEBI" id="CHEBI:29805"/>
        <dbReference type="ChEBI" id="CHEBI:43474"/>
        <dbReference type="ChEBI" id="CHEBI:58033"/>
        <dbReference type="EC" id="3.1.3.18"/>
    </reaction>
</comment>
<evidence type="ECO:0000256" key="1">
    <source>
        <dbReference type="ARBA" id="ARBA00000830"/>
    </source>
</evidence>
<dbReference type="InterPro" id="IPR041492">
    <property type="entry name" value="HAD_2"/>
</dbReference>
<evidence type="ECO:0000313" key="6">
    <source>
        <dbReference type="Proteomes" id="UP000290378"/>
    </source>
</evidence>
<dbReference type="GO" id="GO:0008967">
    <property type="term" value="F:phosphoglycolate phosphatase activity"/>
    <property type="evidence" value="ECO:0007669"/>
    <property type="project" value="UniProtKB-EC"/>
</dbReference>
<dbReference type="Pfam" id="PF13419">
    <property type="entry name" value="HAD_2"/>
    <property type="match status" value="1"/>
</dbReference>
<dbReference type="Gene3D" id="3.40.50.1000">
    <property type="entry name" value="HAD superfamily/HAD-like"/>
    <property type="match status" value="1"/>
</dbReference>
<evidence type="ECO:0000313" key="5">
    <source>
        <dbReference type="EMBL" id="RXI37582.1"/>
    </source>
</evidence>
<organism evidence="5 6">
    <name type="scientific">Arcobacter cloacae</name>
    <dbReference type="NCBI Taxonomy" id="1054034"/>
    <lineage>
        <taxon>Bacteria</taxon>
        <taxon>Pseudomonadati</taxon>
        <taxon>Campylobacterota</taxon>
        <taxon>Epsilonproteobacteria</taxon>
        <taxon>Campylobacterales</taxon>
        <taxon>Arcobacteraceae</taxon>
        <taxon>Arcobacter</taxon>
    </lineage>
</organism>
<comment type="caution">
    <text evidence="5">The sequence shown here is derived from an EMBL/GenBank/DDBJ whole genome shotgun (WGS) entry which is preliminary data.</text>
</comment>
<dbReference type="SFLD" id="SFLDS00003">
    <property type="entry name" value="Haloacid_Dehalogenase"/>
    <property type="match status" value="1"/>
</dbReference>
<protein>
    <recommendedName>
        <fullName evidence="4">phosphoglycolate phosphatase</fullName>
        <ecNumber evidence="4">3.1.3.18</ecNumber>
    </recommendedName>
</protein>
<keyword evidence="6" id="KW-1185">Reference proteome</keyword>
<dbReference type="Proteomes" id="UP000290378">
    <property type="component" value="Unassembled WGS sequence"/>
</dbReference>
<dbReference type="SUPFAM" id="SSF56784">
    <property type="entry name" value="HAD-like"/>
    <property type="match status" value="1"/>
</dbReference>
<dbReference type="AlphaFoldDB" id="A0A6M8NN21"/>
<dbReference type="InterPro" id="IPR036412">
    <property type="entry name" value="HAD-like_sf"/>
</dbReference>
<dbReference type="GO" id="GO:0006281">
    <property type="term" value="P:DNA repair"/>
    <property type="evidence" value="ECO:0007669"/>
    <property type="project" value="TreeGrafter"/>
</dbReference>
<dbReference type="InterPro" id="IPR050155">
    <property type="entry name" value="HAD-like_hydrolase_sf"/>
</dbReference>
<name>A0A6M8NN21_9BACT</name>
<dbReference type="EC" id="3.1.3.18" evidence="4"/>
<dbReference type="RefSeq" id="WP_129014457.1">
    <property type="nucleotide sequence ID" value="NZ_CBCSEI010000023.1"/>
</dbReference>
<dbReference type="PANTHER" id="PTHR43434:SF1">
    <property type="entry name" value="PHOSPHOGLYCOLATE PHOSPHATASE"/>
    <property type="match status" value="1"/>
</dbReference>
<dbReference type="PANTHER" id="PTHR43434">
    <property type="entry name" value="PHOSPHOGLYCOLATE PHOSPHATASE"/>
    <property type="match status" value="1"/>
</dbReference>
<proteinExistence type="inferred from homology"/>
<dbReference type="CDD" id="cd01427">
    <property type="entry name" value="HAD_like"/>
    <property type="match status" value="1"/>
</dbReference>